<evidence type="ECO:0000256" key="2">
    <source>
        <dbReference type="SAM" id="SignalP"/>
    </source>
</evidence>
<comment type="caution">
    <text evidence="3">The sequence shown here is derived from an EMBL/GenBank/DDBJ whole genome shotgun (WGS) entry which is preliminary data.</text>
</comment>
<accession>A0A8J2PER0</accession>
<organism evidence="3 4">
    <name type="scientific">Allacma fusca</name>
    <dbReference type="NCBI Taxonomy" id="39272"/>
    <lineage>
        <taxon>Eukaryota</taxon>
        <taxon>Metazoa</taxon>
        <taxon>Ecdysozoa</taxon>
        <taxon>Arthropoda</taxon>
        <taxon>Hexapoda</taxon>
        <taxon>Collembola</taxon>
        <taxon>Symphypleona</taxon>
        <taxon>Sminthuridae</taxon>
        <taxon>Allacma</taxon>
    </lineage>
</organism>
<keyword evidence="4" id="KW-1185">Reference proteome</keyword>
<proteinExistence type="predicted"/>
<evidence type="ECO:0000313" key="3">
    <source>
        <dbReference type="EMBL" id="CAG7820932.1"/>
    </source>
</evidence>
<feature type="chain" id="PRO_5035228763" evidence="2">
    <location>
        <begin position="21"/>
        <end position="156"/>
    </location>
</feature>
<feature type="signal peptide" evidence="2">
    <location>
        <begin position="1"/>
        <end position="20"/>
    </location>
</feature>
<dbReference type="AlphaFoldDB" id="A0A8J2PER0"/>
<feature type="region of interest" description="Disordered" evidence="1">
    <location>
        <begin position="135"/>
        <end position="156"/>
    </location>
</feature>
<dbReference type="EMBL" id="CAJVCH010494733">
    <property type="protein sequence ID" value="CAG7820932.1"/>
    <property type="molecule type" value="Genomic_DNA"/>
</dbReference>
<keyword evidence="2" id="KW-0732">Signal</keyword>
<reference evidence="3" key="1">
    <citation type="submission" date="2021-06" db="EMBL/GenBank/DDBJ databases">
        <authorList>
            <person name="Hodson N. C."/>
            <person name="Mongue J. A."/>
            <person name="Jaron S. K."/>
        </authorList>
    </citation>
    <scope>NUCLEOTIDE SEQUENCE</scope>
</reference>
<name>A0A8J2PER0_9HEXA</name>
<dbReference type="Proteomes" id="UP000708208">
    <property type="component" value="Unassembled WGS sequence"/>
</dbReference>
<protein>
    <submittedName>
        <fullName evidence="3">Uncharacterized protein</fullName>
    </submittedName>
</protein>
<gene>
    <name evidence="3" type="ORF">AFUS01_LOCUS31300</name>
</gene>
<evidence type="ECO:0000256" key="1">
    <source>
        <dbReference type="SAM" id="MobiDB-lite"/>
    </source>
</evidence>
<evidence type="ECO:0000313" key="4">
    <source>
        <dbReference type="Proteomes" id="UP000708208"/>
    </source>
</evidence>
<sequence length="156" mass="17667">MKGSIIFLLVLVSLVGEGICNSLRVRRQEDDNTQVIKLIEEELVRLRHAENRLKKFIDEIEIGLKSGKVNTALKETEDKTPKGQVDFFRMVQAFKKHTPKSFEELIKTVADDTHILLDELYGRLDETGALVDGAQNEEEEKGSSAEMIHSSLTKKN</sequence>